<dbReference type="RefSeq" id="WP_191325741.1">
    <property type="nucleotide sequence ID" value="NZ_BMZP01000021.1"/>
</dbReference>
<dbReference type="PANTHER" id="PTHR48228">
    <property type="entry name" value="SUCCINYL-COA--D-CITRAMALATE COA-TRANSFERASE"/>
    <property type="match status" value="1"/>
</dbReference>
<reference evidence="2" key="1">
    <citation type="journal article" date="2019" name="Int. J. Syst. Evol. Microbiol.">
        <title>The Global Catalogue of Microorganisms (GCM) 10K type strain sequencing project: providing services to taxonomists for standard genome sequencing and annotation.</title>
        <authorList>
            <consortium name="The Broad Institute Genomics Platform"/>
            <consortium name="The Broad Institute Genome Sequencing Center for Infectious Disease"/>
            <person name="Wu L."/>
            <person name="Ma J."/>
        </authorList>
    </citation>
    <scope>NUCLEOTIDE SEQUENCE [LARGE SCALE GENOMIC DNA]</scope>
    <source>
        <strain evidence="2">KCTC 42224</strain>
    </source>
</reference>
<dbReference type="Gene3D" id="3.40.50.10540">
    <property type="entry name" value="Crotonobetainyl-coa:carnitine coa-transferase, domain 1"/>
    <property type="match status" value="1"/>
</dbReference>
<dbReference type="Proteomes" id="UP001595683">
    <property type="component" value="Unassembled WGS sequence"/>
</dbReference>
<evidence type="ECO:0000313" key="1">
    <source>
        <dbReference type="EMBL" id="MFC3673725.1"/>
    </source>
</evidence>
<accession>A0ABV7V8L7</accession>
<dbReference type="InterPro" id="IPR003673">
    <property type="entry name" value="CoA-Trfase_fam_III"/>
</dbReference>
<dbReference type="InterPro" id="IPR050509">
    <property type="entry name" value="CoA-transferase_III"/>
</dbReference>
<dbReference type="InterPro" id="IPR023606">
    <property type="entry name" value="CoA-Trfase_III_dom_1_sf"/>
</dbReference>
<proteinExistence type="predicted"/>
<protein>
    <submittedName>
        <fullName evidence="1">CoA transferase</fullName>
    </submittedName>
</protein>
<dbReference type="GO" id="GO:0016740">
    <property type="term" value="F:transferase activity"/>
    <property type="evidence" value="ECO:0007669"/>
    <property type="project" value="UniProtKB-KW"/>
</dbReference>
<sequence length="440" mass="44974">MSPPAEPGDGGLARTYAQVLLAAFGIGGAVAPDGLHPALAWRRSGLMAVTGRSDGPARVVPAALTAAADGALAALRALAPSARLPNNGWALPGERARLLGLGRHGSVSANETCHLLAANDGILALNLARPDDWTLLPALFRTSSVDRSVIGTLVAEQPVVDLVARGRELGLPISSAAAVPRAPAIPIQVKQFAEPRASTARPLVVDLSSLWAGPLAGALLALAGADVIKVESKHRPDGARGGNCAFFDLLNAGKRSVVLDFGDLQDLVLLRTLLSRADIVIEGSRPRALAQLGIDAQTVAQGGATWLSITAYGREGDAAHWVGFGDDVAVAGGLATAMSEGWGEVLFAGDAIADPLTGMVAALAGLASWRTGGGRLVSVPMVSVIGHALALYRPGADERAQWQVMAEADDKPLVSLRVAPGRARPAGADTAWAGATFAST</sequence>
<comment type="caution">
    <text evidence="1">The sequence shown here is derived from an EMBL/GenBank/DDBJ whole genome shotgun (WGS) entry which is preliminary data.</text>
</comment>
<dbReference type="PANTHER" id="PTHR48228:SF7">
    <property type="entry name" value="FATTY ACYL-COA TRANSFERASE RV3272-RELATED"/>
    <property type="match status" value="1"/>
</dbReference>
<name>A0ABV7V8L7_9SPHN</name>
<evidence type="ECO:0000313" key="2">
    <source>
        <dbReference type="Proteomes" id="UP001595683"/>
    </source>
</evidence>
<dbReference type="EMBL" id="JBHRYE010000051">
    <property type="protein sequence ID" value="MFC3673725.1"/>
    <property type="molecule type" value="Genomic_DNA"/>
</dbReference>
<organism evidence="1 2">
    <name type="scientific">Novosphingobium pokkalii</name>
    <dbReference type="NCBI Taxonomy" id="1770194"/>
    <lineage>
        <taxon>Bacteria</taxon>
        <taxon>Pseudomonadati</taxon>
        <taxon>Pseudomonadota</taxon>
        <taxon>Alphaproteobacteria</taxon>
        <taxon>Sphingomonadales</taxon>
        <taxon>Sphingomonadaceae</taxon>
        <taxon>Novosphingobium</taxon>
    </lineage>
</organism>
<dbReference type="SUPFAM" id="SSF89796">
    <property type="entry name" value="CoA-transferase family III (CaiB/BaiF)"/>
    <property type="match status" value="2"/>
</dbReference>
<dbReference type="Pfam" id="PF02515">
    <property type="entry name" value="CoA_transf_3"/>
    <property type="match status" value="1"/>
</dbReference>
<keyword evidence="2" id="KW-1185">Reference proteome</keyword>
<gene>
    <name evidence="1" type="ORF">ACFOOT_20075</name>
</gene>
<keyword evidence="1" id="KW-0808">Transferase</keyword>